<dbReference type="OrthoDB" id="5177627at2"/>
<dbReference type="Pfam" id="PF02720">
    <property type="entry name" value="DUF222"/>
    <property type="match status" value="1"/>
</dbReference>
<dbReference type="CDD" id="cd00085">
    <property type="entry name" value="HNHc"/>
    <property type="match status" value="1"/>
</dbReference>
<dbReference type="AlphaFoldDB" id="A0A1H0MDU2"/>
<evidence type="ECO:0000313" key="4">
    <source>
        <dbReference type="EMBL" id="SDO78618.1"/>
    </source>
</evidence>
<dbReference type="Gene3D" id="1.10.30.50">
    <property type="match status" value="1"/>
</dbReference>
<gene>
    <name evidence="4" type="ORF">SAMN04489867_0580</name>
</gene>
<evidence type="ECO:0000256" key="1">
    <source>
        <dbReference type="ARBA" id="ARBA00023450"/>
    </source>
</evidence>
<feature type="compositionally biased region" description="Basic and acidic residues" evidence="2">
    <location>
        <begin position="469"/>
        <end position="480"/>
    </location>
</feature>
<dbReference type="Pfam" id="PF01844">
    <property type="entry name" value="HNH"/>
    <property type="match status" value="1"/>
</dbReference>
<reference evidence="5" key="1">
    <citation type="submission" date="2016-10" db="EMBL/GenBank/DDBJ databases">
        <authorList>
            <person name="Varghese N."/>
            <person name="Submissions S."/>
        </authorList>
    </citation>
    <scope>NUCLEOTIDE SEQUENCE [LARGE SCALE GENOMIC DNA]</scope>
    <source>
        <strain evidence="5">DSM 22329</strain>
    </source>
</reference>
<comment type="similarity">
    <text evidence="1">Belongs to the Rv1128c/1148c/1588c/1702c/1945/3466 family.</text>
</comment>
<dbReference type="EMBL" id="LT629711">
    <property type="protein sequence ID" value="SDO78618.1"/>
    <property type="molecule type" value="Genomic_DNA"/>
</dbReference>
<dbReference type="SMART" id="SM00507">
    <property type="entry name" value="HNHc"/>
    <property type="match status" value="1"/>
</dbReference>
<dbReference type="InterPro" id="IPR003615">
    <property type="entry name" value="HNH_nuc"/>
</dbReference>
<evidence type="ECO:0000259" key="3">
    <source>
        <dbReference type="SMART" id="SM00507"/>
    </source>
</evidence>
<dbReference type="InterPro" id="IPR002711">
    <property type="entry name" value="HNH"/>
</dbReference>
<feature type="domain" description="HNH nuclease" evidence="3">
    <location>
        <begin position="354"/>
        <end position="406"/>
    </location>
</feature>
<dbReference type="GO" id="GO:0008270">
    <property type="term" value="F:zinc ion binding"/>
    <property type="evidence" value="ECO:0007669"/>
    <property type="project" value="InterPro"/>
</dbReference>
<organism evidence="4 5">
    <name type="scientific">Pedococcus dokdonensis</name>
    <dbReference type="NCBI Taxonomy" id="443156"/>
    <lineage>
        <taxon>Bacteria</taxon>
        <taxon>Bacillati</taxon>
        <taxon>Actinomycetota</taxon>
        <taxon>Actinomycetes</taxon>
        <taxon>Micrococcales</taxon>
        <taxon>Intrasporangiaceae</taxon>
        <taxon>Pedococcus</taxon>
    </lineage>
</organism>
<dbReference type="InterPro" id="IPR003870">
    <property type="entry name" value="DUF222"/>
</dbReference>
<dbReference type="RefSeq" id="WP_091781215.1">
    <property type="nucleotide sequence ID" value="NZ_LT629711.1"/>
</dbReference>
<protein>
    <recommendedName>
        <fullName evidence="3">HNH nuclease domain-containing protein</fullName>
    </recommendedName>
</protein>
<evidence type="ECO:0000313" key="5">
    <source>
        <dbReference type="Proteomes" id="UP000199077"/>
    </source>
</evidence>
<accession>A0A1H0MDU2</accession>
<dbReference type="Proteomes" id="UP000199077">
    <property type="component" value="Chromosome I"/>
</dbReference>
<dbReference type="STRING" id="443156.SAMN04489867_0580"/>
<dbReference type="GO" id="GO:0003676">
    <property type="term" value="F:nucleic acid binding"/>
    <property type="evidence" value="ECO:0007669"/>
    <property type="project" value="InterPro"/>
</dbReference>
<proteinExistence type="inferred from homology"/>
<feature type="region of interest" description="Disordered" evidence="2">
    <location>
        <begin position="448"/>
        <end position="480"/>
    </location>
</feature>
<dbReference type="GO" id="GO:0004519">
    <property type="term" value="F:endonuclease activity"/>
    <property type="evidence" value="ECO:0007669"/>
    <property type="project" value="InterPro"/>
</dbReference>
<keyword evidence="5" id="KW-1185">Reference proteome</keyword>
<sequence>MAVAPHPSESEGLERPGLSEVREALDVLRRAQPSQLWALSEAELRELMTGLGELDSAKDAWVVGVMAEAKSRGLGSGDGWGPVDWARAHAPLMPTRTLVAADVVAEAADELRLAPVVAAAMEGAVIGSAELGGEGALPVEKAAQIVRFHKSIRGLADPDVLEDATAQLLHAARGADGMTEREVGIAVRHAADVMRPDRLVEHDAEVRRAHRSLIKSKGPCGLSRYTWLLDEEGAAVVDAAVDALAKPKPDEDTGEHDPRPAHTWRADALLDAVARGVSAPEGTPRQAKTTLMVTMTLEALEGRAAGAGVTPTGEVLTPETVRRLACDAQLVPMVLGSRGEVLDQGQAIRLFNRAQIRHLWLRDKHCTFPGCRKPPGWTDAHHLVHWAHGGRSDISNAALLCRAHHSVVHSHRYAGRVVDGPDGPRVEWDLTVGSYDALLRTRRALTLVPDSPARHGQDSSPPGPSPDQSPRELDPDRGRP</sequence>
<evidence type="ECO:0000256" key="2">
    <source>
        <dbReference type="SAM" id="MobiDB-lite"/>
    </source>
</evidence>
<name>A0A1H0MDU2_9MICO</name>